<reference evidence="1 2" key="1">
    <citation type="submission" date="2019-09" db="EMBL/GenBank/DDBJ databases">
        <title>Bacillus ochoae sp. nov., Paenibacillus whitsoniae sp. nov., Paenibacillus spiritus sp. nov. Isolated from the Mars Exploration Rover during spacecraft assembly.</title>
        <authorList>
            <person name="Seuylemezian A."/>
            <person name="Vaishampayan P."/>
        </authorList>
    </citation>
    <scope>NUCLEOTIDE SEQUENCE [LARGE SCALE GENOMIC DNA]</scope>
    <source>
        <strain evidence="1 2">MER_111</strain>
    </source>
</reference>
<organism evidence="1 2">
    <name type="scientific">Paenibacillus spiritus</name>
    <dbReference type="NCBI Taxonomy" id="2496557"/>
    <lineage>
        <taxon>Bacteria</taxon>
        <taxon>Bacillati</taxon>
        <taxon>Bacillota</taxon>
        <taxon>Bacilli</taxon>
        <taxon>Bacillales</taxon>
        <taxon>Paenibacillaceae</taxon>
        <taxon>Paenibacillus</taxon>
    </lineage>
</organism>
<comment type="caution">
    <text evidence="1">The sequence shown here is derived from an EMBL/GenBank/DDBJ whole genome shotgun (WGS) entry which is preliminary data.</text>
</comment>
<dbReference type="AlphaFoldDB" id="A0A5J5GK17"/>
<protein>
    <submittedName>
        <fullName evidence="1">Uncharacterized protein</fullName>
    </submittedName>
</protein>
<sequence>MGTLILGILSYVTYAGYNYVPLYYKQEHIKGVIIQLTDNIPGAGNGSISQSITSTAPKEIAEVVRVLKKRTLIKTFSDMASPKIYTQKFSEVKIELISDTGLTLEYRINSLKEVKIKKGFSNKASNVIVLDGSRKKWFNELVALFEEKKQNRLWIYKK</sequence>
<keyword evidence="2" id="KW-1185">Reference proteome</keyword>
<gene>
    <name evidence="1" type="ORF">F4V43_00180</name>
</gene>
<proteinExistence type="predicted"/>
<dbReference type="RefSeq" id="WP_150456219.1">
    <property type="nucleotide sequence ID" value="NZ_VYKK01000001.1"/>
</dbReference>
<dbReference type="EMBL" id="VYKK01000001">
    <property type="protein sequence ID" value="KAA9008589.1"/>
    <property type="molecule type" value="Genomic_DNA"/>
</dbReference>
<evidence type="ECO:0000313" key="1">
    <source>
        <dbReference type="EMBL" id="KAA9008589.1"/>
    </source>
</evidence>
<name>A0A5J5GK17_9BACL</name>
<evidence type="ECO:0000313" key="2">
    <source>
        <dbReference type="Proteomes" id="UP000367750"/>
    </source>
</evidence>
<dbReference type="OrthoDB" id="2619202at2"/>
<dbReference type="Proteomes" id="UP000367750">
    <property type="component" value="Unassembled WGS sequence"/>
</dbReference>
<accession>A0A5J5GK17</accession>